<accession>A0A540N5J1</accession>
<evidence type="ECO:0000256" key="2">
    <source>
        <dbReference type="SAM" id="MobiDB-lite"/>
    </source>
</evidence>
<dbReference type="Proteomes" id="UP000315295">
    <property type="component" value="Unassembled WGS sequence"/>
</dbReference>
<name>A0A540N5J1_MALBA</name>
<dbReference type="SUPFAM" id="SSF140996">
    <property type="entry name" value="Hermes dimerisation domain"/>
    <property type="match status" value="1"/>
</dbReference>
<feature type="region of interest" description="Disordered" evidence="2">
    <location>
        <begin position="79"/>
        <end position="99"/>
    </location>
</feature>
<dbReference type="AlphaFoldDB" id="A0A540N5J1"/>
<protein>
    <recommendedName>
        <fullName evidence="3">hAT-like transposase RNase-H fold domain-containing protein</fullName>
    </recommendedName>
</protein>
<proteinExistence type="predicted"/>
<sequence length="653" mass="74038">MDGSSSQSSTPMVSVLGKRKQTQPSGSLQLGTPSPQDYLHNDYYEDCWDDDPDVEEDIALEQIEEEGEEEVEEVEEVVRQWDGHSRKKGNRRKGPNPVWNDAKRVTITDNNGERLFMAEYKHCKLLVPAHPRTHGTAGILKHLRKCPGSSLFENVDPNQPTLTQARMGGPVVTHTFNQKRLDRRCVRWIIIAEMPFRVVDQEDFRAFIRDLNPKYKLPNRHKVAAAVLELYVEEKAKIKSMIEGLRVSITTDTWTSIQMINYMVITAHFLDTNWGLHKRILNFVQVTSHKGDDIGRCLEVCLNDWGIDKVFSITVDNASANDTAIAYMKRRLKSNGTLLLDGAHLHMRCACHILNLIVKDGMIELSREIDAIRNCVKFIHSSPTRLESFREYCVLLRFDRMSSIPFDVVTRWNATYQMLNSAFKFKKVFSKMAFECDSFIAYFKEEVSKEVDGVTRKAKRVGPPEVDDWERSVSFAHFLKKFYDATLTLSATLTPTSHLILSTGIALQVEIEEQISNASNATLQSVATSMKLKFDKYWGDIEKVNPILFVAQSLDPRYKFDMLETNLEELGYGCDKIREEKVRVKGYVTELYNASKEGVVLSSSSGSSTSSSATSNVEQRSSVVLDDGAGGVMVDIDVASRMAKKIQRKRAEA</sequence>
<comment type="caution">
    <text evidence="4">The sequence shown here is derived from an EMBL/GenBank/DDBJ whole genome shotgun (WGS) entry which is preliminary data.</text>
</comment>
<dbReference type="EMBL" id="VIEB01000106">
    <property type="protein sequence ID" value="TQE06311.1"/>
    <property type="molecule type" value="Genomic_DNA"/>
</dbReference>
<evidence type="ECO:0000256" key="1">
    <source>
        <dbReference type="ARBA" id="ARBA00023125"/>
    </source>
</evidence>
<evidence type="ECO:0000313" key="4">
    <source>
        <dbReference type="EMBL" id="TQE06311.1"/>
    </source>
</evidence>
<dbReference type="PANTHER" id="PTHR46481:SF7">
    <property type="entry name" value="ZINC FINGER BED DOMAIN-CONTAINING PROTEIN RICESLEEPER 2-LIKE"/>
    <property type="match status" value="1"/>
</dbReference>
<keyword evidence="5" id="KW-1185">Reference proteome</keyword>
<dbReference type="GO" id="GO:0003677">
    <property type="term" value="F:DNA binding"/>
    <property type="evidence" value="ECO:0007669"/>
    <property type="project" value="UniProtKB-KW"/>
</dbReference>
<organism evidence="4 5">
    <name type="scientific">Malus baccata</name>
    <name type="common">Siberian crab apple</name>
    <name type="synonym">Pyrus baccata</name>
    <dbReference type="NCBI Taxonomy" id="106549"/>
    <lineage>
        <taxon>Eukaryota</taxon>
        <taxon>Viridiplantae</taxon>
        <taxon>Streptophyta</taxon>
        <taxon>Embryophyta</taxon>
        <taxon>Tracheophyta</taxon>
        <taxon>Spermatophyta</taxon>
        <taxon>Magnoliopsida</taxon>
        <taxon>eudicotyledons</taxon>
        <taxon>Gunneridae</taxon>
        <taxon>Pentapetalae</taxon>
        <taxon>rosids</taxon>
        <taxon>fabids</taxon>
        <taxon>Rosales</taxon>
        <taxon>Rosaceae</taxon>
        <taxon>Amygdaloideae</taxon>
        <taxon>Maleae</taxon>
        <taxon>Malus</taxon>
    </lineage>
</organism>
<dbReference type="STRING" id="106549.A0A540N5J1"/>
<feature type="domain" description="hAT-like transposase RNase-H fold" evidence="3">
    <location>
        <begin position="492"/>
        <end position="593"/>
    </location>
</feature>
<dbReference type="InterPro" id="IPR025525">
    <property type="entry name" value="hAT-like_transposase_RNase-H"/>
</dbReference>
<evidence type="ECO:0000259" key="3">
    <source>
        <dbReference type="Pfam" id="PF14372"/>
    </source>
</evidence>
<feature type="region of interest" description="Disordered" evidence="2">
    <location>
        <begin position="1"/>
        <end position="42"/>
    </location>
</feature>
<feature type="compositionally biased region" description="Polar residues" evidence="2">
    <location>
        <begin position="22"/>
        <end position="35"/>
    </location>
</feature>
<dbReference type="InterPro" id="IPR052035">
    <property type="entry name" value="ZnF_BED_domain_contain"/>
</dbReference>
<reference evidence="4 5" key="1">
    <citation type="journal article" date="2019" name="G3 (Bethesda)">
        <title>Sequencing of a Wild Apple (Malus baccata) Genome Unravels the Differences Between Cultivated and Wild Apple Species Regarding Disease Resistance and Cold Tolerance.</title>
        <authorList>
            <person name="Chen X."/>
        </authorList>
    </citation>
    <scope>NUCLEOTIDE SEQUENCE [LARGE SCALE GENOMIC DNA]</scope>
    <source>
        <strain evidence="5">cv. Shandingzi</strain>
        <tissue evidence="4">Leaves</tissue>
    </source>
</reference>
<dbReference type="InterPro" id="IPR012337">
    <property type="entry name" value="RNaseH-like_sf"/>
</dbReference>
<dbReference type="SUPFAM" id="SSF53098">
    <property type="entry name" value="Ribonuclease H-like"/>
    <property type="match status" value="1"/>
</dbReference>
<dbReference type="PANTHER" id="PTHR46481">
    <property type="entry name" value="ZINC FINGER BED DOMAIN-CONTAINING PROTEIN 4"/>
    <property type="match status" value="1"/>
</dbReference>
<dbReference type="Pfam" id="PF14372">
    <property type="entry name" value="hAT-like_RNase-H"/>
    <property type="match status" value="1"/>
</dbReference>
<gene>
    <name evidence="4" type="ORF">C1H46_008080</name>
</gene>
<keyword evidence="1" id="KW-0238">DNA-binding</keyword>
<evidence type="ECO:0000313" key="5">
    <source>
        <dbReference type="Proteomes" id="UP000315295"/>
    </source>
</evidence>
<feature type="compositionally biased region" description="Basic residues" evidence="2">
    <location>
        <begin position="85"/>
        <end position="94"/>
    </location>
</feature>